<dbReference type="HOGENOM" id="CLU_142871_0_0_5"/>
<proteinExistence type="predicted"/>
<gene>
    <name evidence="1" type="ORF">R2601_00815</name>
</gene>
<evidence type="ECO:0000313" key="2">
    <source>
        <dbReference type="Proteomes" id="UP000006230"/>
    </source>
</evidence>
<dbReference type="Pfam" id="PF08905">
    <property type="entry name" value="DUF1850"/>
    <property type="match status" value="1"/>
</dbReference>
<dbReference type="EMBL" id="AATQ01000003">
    <property type="protein sequence ID" value="EAU47936.1"/>
    <property type="molecule type" value="Genomic_DNA"/>
</dbReference>
<name>Q0FUZ5_SALBH</name>
<comment type="caution">
    <text evidence="1">The sequence shown here is derived from an EMBL/GenBank/DDBJ whole genome shotgun (WGS) entry which is preliminary data.</text>
</comment>
<evidence type="ECO:0000313" key="1">
    <source>
        <dbReference type="EMBL" id="EAU47936.1"/>
    </source>
</evidence>
<organism evidence="1 2">
    <name type="scientific">Salipiger bermudensis (strain DSM 26914 / JCM 13377 / KCTC 12554 / HTCC2601)</name>
    <name type="common">Pelagibaca bermudensis</name>
    <dbReference type="NCBI Taxonomy" id="314265"/>
    <lineage>
        <taxon>Bacteria</taxon>
        <taxon>Pseudomonadati</taxon>
        <taxon>Pseudomonadota</taxon>
        <taxon>Alphaproteobacteria</taxon>
        <taxon>Rhodobacterales</taxon>
        <taxon>Roseobacteraceae</taxon>
        <taxon>Salipiger</taxon>
    </lineage>
</organism>
<dbReference type="Proteomes" id="UP000006230">
    <property type="component" value="Unassembled WGS sequence"/>
</dbReference>
<sequence length="132" mass="13755">MAGPDDGVGVSGCILAGALMLALADSGSFTLQWTHSVERQDWRETWEVTQDNRLHLTQAAVKGSGAGMEPGPGGRFENDWWVWAPDLPPVPALVLAASGKTPSAWTLCGAECTRLGASAGLPVRLSPCPDAG</sequence>
<reference evidence="1 2" key="1">
    <citation type="journal article" date="2010" name="J. Bacteriol.">
        <title>Genome sequences of Pelagibaca bermudensis HTCC2601T and Maritimibacter alkaliphilus HTCC2654T, the type strains of two marine Roseobacter genera.</title>
        <authorList>
            <person name="Thrash J.C."/>
            <person name="Cho J.C."/>
            <person name="Ferriera S."/>
            <person name="Johnson J."/>
            <person name="Vergin K.L."/>
            <person name="Giovannoni S.J."/>
        </authorList>
    </citation>
    <scope>NUCLEOTIDE SEQUENCE [LARGE SCALE GENOMIC DNA]</scope>
    <source>
        <strain evidence="2">DSM 26914 / JCM 13377 / KCTC 12554 / HTCC2601</strain>
    </source>
</reference>
<accession>Q0FUZ5</accession>
<protein>
    <recommendedName>
        <fullName evidence="3">DUF1850 domain-containing protein</fullName>
    </recommendedName>
</protein>
<dbReference type="AlphaFoldDB" id="Q0FUZ5"/>
<evidence type="ECO:0008006" key="3">
    <source>
        <dbReference type="Google" id="ProtNLM"/>
    </source>
</evidence>
<dbReference type="eggNOG" id="COG4729">
    <property type="taxonomic scope" value="Bacteria"/>
</dbReference>
<keyword evidence="2" id="KW-1185">Reference proteome</keyword>
<dbReference type="STRING" id="314265.R2601_00815"/>
<dbReference type="InterPro" id="IPR015001">
    <property type="entry name" value="DUF1850"/>
</dbReference>